<gene>
    <name evidence="1" type="ORF">CFX1CAM_1635</name>
</gene>
<dbReference type="Proteomes" id="UP000195514">
    <property type="component" value="Chromosome I"/>
</dbReference>
<proteinExistence type="predicted"/>
<accession>A0A1Y6K9J4</accession>
<keyword evidence="2" id="KW-1185">Reference proteome</keyword>
<sequence>MRICKLFLTILVIVLLGWIPFSSVRAVPPLPSTFWGIVTINGENVPAGIEVSAWINGIQYANTETIIHDGQSKYIIDVPGDDPSTPGVIEGGEPGDVITFKVGNLVAPETATWQSGNYNQHDLTLMGEVQEKYQIFLPMVLK</sequence>
<name>A0A1Y6K9J4_9CHLR</name>
<dbReference type="EMBL" id="LT859958">
    <property type="protein sequence ID" value="SMX54700.1"/>
    <property type="molecule type" value="Genomic_DNA"/>
</dbReference>
<dbReference type="AlphaFoldDB" id="A0A1Y6K9J4"/>
<protein>
    <submittedName>
        <fullName evidence="1">Uncharacterized protein</fullName>
    </submittedName>
</protein>
<reference evidence="2" key="1">
    <citation type="submission" date="2017-05" db="EMBL/GenBank/DDBJ databases">
        <authorList>
            <person name="Kirkegaard R."/>
            <person name="Mcilroy J S."/>
        </authorList>
    </citation>
    <scope>NUCLEOTIDE SEQUENCE [LARGE SCALE GENOMIC DNA]</scope>
</reference>
<evidence type="ECO:0000313" key="1">
    <source>
        <dbReference type="EMBL" id="SMX54700.1"/>
    </source>
</evidence>
<evidence type="ECO:0000313" key="2">
    <source>
        <dbReference type="Proteomes" id="UP000195514"/>
    </source>
</evidence>
<dbReference type="KEGG" id="abat:CFX1CAM_1635"/>
<organism evidence="1 2">
    <name type="scientific">Candidatus Brevifilum fermentans</name>
    <dbReference type="NCBI Taxonomy" id="1986204"/>
    <lineage>
        <taxon>Bacteria</taxon>
        <taxon>Bacillati</taxon>
        <taxon>Chloroflexota</taxon>
        <taxon>Anaerolineae</taxon>
        <taxon>Anaerolineales</taxon>
        <taxon>Anaerolineaceae</taxon>
        <taxon>Candidatus Brevifilum</taxon>
    </lineage>
</organism>